<dbReference type="GO" id="GO:0071897">
    <property type="term" value="P:DNA biosynthetic process"/>
    <property type="evidence" value="ECO:0007669"/>
    <property type="project" value="UniProtKB-ARBA"/>
</dbReference>
<proteinExistence type="predicted"/>
<gene>
    <name evidence="2" type="ORF">MNOR_LOCUS19537</name>
</gene>
<dbReference type="SUPFAM" id="SSF56672">
    <property type="entry name" value="DNA/RNA polymerases"/>
    <property type="match status" value="1"/>
</dbReference>
<evidence type="ECO:0000259" key="1">
    <source>
        <dbReference type="PROSITE" id="PS50878"/>
    </source>
</evidence>
<accession>A0AAV2R1F7</accession>
<dbReference type="AlphaFoldDB" id="A0AAV2R1F7"/>
<feature type="domain" description="Reverse transcriptase" evidence="1">
    <location>
        <begin position="44"/>
        <end position="187"/>
    </location>
</feature>
<dbReference type="InterPro" id="IPR000477">
    <property type="entry name" value="RT_dom"/>
</dbReference>
<comment type="caution">
    <text evidence="2">The sequence shown here is derived from an EMBL/GenBank/DDBJ whole genome shotgun (WGS) entry which is preliminary data.</text>
</comment>
<evidence type="ECO:0000313" key="2">
    <source>
        <dbReference type="EMBL" id="CAL4111035.1"/>
    </source>
</evidence>
<dbReference type="Proteomes" id="UP001497623">
    <property type="component" value="Unassembled WGS sequence"/>
</dbReference>
<evidence type="ECO:0000313" key="3">
    <source>
        <dbReference type="Proteomes" id="UP001497623"/>
    </source>
</evidence>
<reference evidence="2 3" key="1">
    <citation type="submission" date="2024-05" db="EMBL/GenBank/DDBJ databases">
        <authorList>
            <person name="Wallberg A."/>
        </authorList>
    </citation>
    <scope>NUCLEOTIDE SEQUENCE [LARGE SCALE GENOMIC DNA]</scope>
</reference>
<dbReference type="PROSITE" id="PS50878">
    <property type="entry name" value="RT_POL"/>
    <property type="match status" value="1"/>
</dbReference>
<organism evidence="2 3">
    <name type="scientific">Meganyctiphanes norvegica</name>
    <name type="common">Northern krill</name>
    <name type="synonym">Thysanopoda norvegica</name>
    <dbReference type="NCBI Taxonomy" id="48144"/>
    <lineage>
        <taxon>Eukaryota</taxon>
        <taxon>Metazoa</taxon>
        <taxon>Ecdysozoa</taxon>
        <taxon>Arthropoda</taxon>
        <taxon>Crustacea</taxon>
        <taxon>Multicrustacea</taxon>
        <taxon>Malacostraca</taxon>
        <taxon>Eumalacostraca</taxon>
        <taxon>Eucarida</taxon>
        <taxon>Euphausiacea</taxon>
        <taxon>Euphausiidae</taxon>
        <taxon>Meganyctiphanes</taxon>
    </lineage>
</organism>
<keyword evidence="3" id="KW-1185">Reference proteome</keyword>
<name>A0AAV2R1F7_MEGNR</name>
<dbReference type="EMBL" id="CAXKWB010014561">
    <property type="protein sequence ID" value="CAL4111035.1"/>
    <property type="molecule type" value="Genomic_DNA"/>
</dbReference>
<protein>
    <recommendedName>
        <fullName evidence="1">Reverse transcriptase domain-containing protein</fullName>
    </recommendedName>
</protein>
<dbReference type="CDD" id="cd01650">
    <property type="entry name" value="RT_nLTR_like"/>
    <property type="match status" value="1"/>
</dbReference>
<dbReference type="PANTHER" id="PTHR19446">
    <property type="entry name" value="REVERSE TRANSCRIPTASES"/>
    <property type="match status" value="1"/>
</dbReference>
<dbReference type="InterPro" id="IPR043502">
    <property type="entry name" value="DNA/RNA_pol_sf"/>
</dbReference>
<dbReference type="Pfam" id="PF00078">
    <property type="entry name" value="RVT_1"/>
    <property type="match status" value="1"/>
</dbReference>
<sequence length="187" mass="21718">MHELENAIETLPTDKACGIDYIHNQFLTHLPQNKKMQLLGIFNRIWRHGEVPDEWKIGLICPILKQDKDPQQINSYRPISLLSCISKLMEKMVQARLVYTIETNEQLSPTQYGFRIRKGTIDPIITIEHVIRRGLINKKVTIIVFFDLKAAFDSVDHMILLKTLAQLNIGGEMLSWIISFLSDRKYK</sequence>